<evidence type="ECO:0000313" key="6">
    <source>
        <dbReference type="Proteomes" id="UP000479691"/>
    </source>
</evidence>
<reference evidence="5 6" key="1">
    <citation type="submission" date="2019-06" db="EMBL/GenBank/DDBJ databases">
        <authorList>
            <person name="Palmer J.M."/>
        </authorList>
    </citation>
    <scope>NUCLEOTIDE SEQUENCE [LARGE SCALE GENOMIC DNA]</scope>
    <source>
        <strain evidence="3 5">TWF106</strain>
        <strain evidence="4 7">TWF191</strain>
        <strain evidence="2 6">TWF788</strain>
    </source>
</reference>
<dbReference type="EMBL" id="JAABOE010000082">
    <property type="protein sequence ID" value="KAF3169119.1"/>
    <property type="molecule type" value="Genomic_DNA"/>
</dbReference>
<evidence type="ECO:0000313" key="4">
    <source>
        <dbReference type="EMBL" id="KAF3209083.1"/>
    </source>
</evidence>
<dbReference type="EMBL" id="WIWS01000123">
    <property type="protein sequence ID" value="KAF3204673.1"/>
    <property type="molecule type" value="Genomic_DNA"/>
</dbReference>
<gene>
    <name evidence="3" type="ORF">TWF106_001468</name>
    <name evidence="4" type="ORF">TWF191_000514</name>
    <name evidence="2" type="ORF">TWF788_010735</name>
</gene>
<protein>
    <submittedName>
        <fullName evidence="3">Uncharacterized protein</fullName>
    </submittedName>
</protein>
<sequence length="127" mass="14286">MSTLSTVDILLQSGSDSPDSSQQYSSGSYSEDEFELVDLDQRSKSQEKIPPAIAEKTTEERVAELKQGLRDGSITPNQCKNVERLISDLENGIQWYLYQDGRQVTHLSRNFSRVLWKEASPDDICVG</sequence>
<evidence type="ECO:0000313" key="2">
    <source>
        <dbReference type="EMBL" id="KAF3169119.1"/>
    </source>
</evidence>
<dbReference type="Proteomes" id="UP000479691">
    <property type="component" value="Unassembled WGS sequence"/>
</dbReference>
<dbReference type="Proteomes" id="UP000483672">
    <property type="component" value="Unassembled WGS sequence"/>
</dbReference>
<evidence type="ECO:0000313" key="7">
    <source>
        <dbReference type="Proteomes" id="UP000483672"/>
    </source>
</evidence>
<proteinExistence type="predicted"/>
<accession>A0A6G1MHS2</accession>
<dbReference type="EMBL" id="WIPF01000103">
    <property type="protein sequence ID" value="KAF3209083.1"/>
    <property type="molecule type" value="Genomic_DNA"/>
</dbReference>
<evidence type="ECO:0000313" key="3">
    <source>
        <dbReference type="EMBL" id="KAF3204673.1"/>
    </source>
</evidence>
<evidence type="ECO:0000313" key="5">
    <source>
        <dbReference type="Proteomes" id="UP000472727"/>
    </source>
</evidence>
<feature type="compositionally biased region" description="Low complexity" evidence="1">
    <location>
        <begin position="13"/>
        <end position="29"/>
    </location>
</feature>
<comment type="caution">
    <text evidence="3">The sequence shown here is derived from an EMBL/GenBank/DDBJ whole genome shotgun (WGS) entry which is preliminary data.</text>
</comment>
<evidence type="ECO:0000256" key="1">
    <source>
        <dbReference type="SAM" id="MobiDB-lite"/>
    </source>
</evidence>
<name>A0A6G1MHS2_ORBOL</name>
<organism evidence="3 5">
    <name type="scientific">Orbilia oligospora</name>
    <name type="common">Nematode-trapping fungus</name>
    <name type="synonym">Arthrobotrys oligospora</name>
    <dbReference type="NCBI Taxonomy" id="2813651"/>
    <lineage>
        <taxon>Eukaryota</taxon>
        <taxon>Fungi</taxon>
        <taxon>Dikarya</taxon>
        <taxon>Ascomycota</taxon>
        <taxon>Pezizomycotina</taxon>
        <taxon>Orbiliomycetes</taxon>
        <taxon>Orbiliales</taxon>
        <taxon>Orbiliaceae</taxon>
        <taxon>Orbilia</taxon>
    </lineage>
</organism>
<dbReference type="Proteomes" id="UP000472727">
    <property type="component" value="Unassembled WGS sequence"/>
</dbReference>
<dbReference type="AlphaFoldDB" id="A0A6G1MHS2"/>
<feature type="region of interest" description="Disordered" evidence="1">
    <location>
        <begin position="1"/>
        <end position="60"/>
    </location>
</feature>